<dbReference type="HOGENOM" id="CLU_049737_1_1_9"/>
<evidence type="ECO:0000313" key="4">
    <source>
        <dbReference type="Proteomes" id="UP000033115"/>
    </source>
</evidence>
<evidence type="ECO:0000256" key="1">
    <source>
        <dbReference type="SAM" id="MobiDB-lite"/>
    </source>
</evidence>
<proteinExistence type="predicted"/>
<evidence type="ECO:0008006" key="5">
    <source>
        <dbReference type="Google" id="ProtNLM"/>
    </source>
</evidence>
<keyword evidence="4" id="KW-1185">Reference proteome</keyword>
<evidence type="ECO:0000256" key="2">
    <source>
        <dbReference type="SAM" id="Phobius"/>
    </source>
</evidence>
<evidence type="ECO:0000313" key="3">
    <source>
        <dbReference type="EMBL" id="AKA71548.1"/>
    </source>
</evidence>
<protein>
    <recommendedName>
        <fullName evidence="5">Type VII secretion protein EssB</fullName>
    </recommendedName>
</protein>
<dbReference type="STRING" id="1548.CSCA_4423"/>
<dbReference type="EMBL" id="CP009933">
    <property type="protein sequence ID" value="AKA71548.1"/>
    <property type="molecule type" value="Genomic_DNA"/>
</dbReference>
<keyword evidence="2" id="KW-1133">Transmembrane helix</keyword>
<dbReference type="Pfam" id="PF10140">
    <property type="entry name" value="YukC"/>
    <property type="match status" value="1"/>
</dbReference>
<gene>
    <name evidence="3" type="ORF">CSCA_4423</name>
</gene>
<dbReference type="Gene3D" id="1.10.510.10">
    <property type="entry name" value="Transferase(Phosphotransferase) domain 1"/>
    <property type="match status" value="1"/>
</dbReference>
<dbReference type="KEGG" id="csq:CSCA_4423"/>
<feature type="region of interest" description="Disordered" evidence="1">
    <location>
        <begin position="363"/>
        <end position="406"/>
    </location>
</feature>
<dbReference type="AlphaFoldDB" id="A0A0E3JR90"/>
<dbReference type="Proteomes" id="UP000033115">
    <property type="component" value="Chromosome"/>
</dbReference>
<reference evidence="3 4" key="1">
    <citation type="journal article" date="2015" name="J. Biotechnol.">
        <title>Complete genome sequence of a malodorant-producing acetogen, Clostridium scatologenes ATCC 25775(T).</title>
        <authorList>
            <person name="Zhu Z."/>
            <person name="Guo T."/>
            <person name="Zheng H."/>
            <person name="Song T."/>
            <person name="Ouyang P."/>
            <person name="Xie J."/>
        </authorList>
    </citation>
    <scope>NUCLEOTIDE SEQUENCE [LARGE SCALE GENOMIC DNA]</scope>
    <source>
        <strain evidence="3 4">ATCC 25775</strain>
    </source>
</reference>
<dbReference type="InterPro" id="IPR018778">
    <property type="entry name" value="T7SS_EssB"/>
</dbReference>
<name>A0A0E3JR90_CLOSL</name>
<organism evidence="3 4">
    <name type="scientific">Clostridium scatologenes</name>
    <dbReference type="NCBI Taxonomy" id="1548"/>
    <lineage>
        <taxon>Bacteria</taxon>
        <taxon>Bacillati</taxon>
        <taxon>Bacillota</taxon>
        <taxon>Clostridia</taxon>
        <taxon>Eubacteriales</taxon>
        <taxon>Clostridiaceae</taxon>
        <taxon>Clostridium</taxon>
    </lineage>
</organism>
<sequence>MKENEFEKVVKLSELNAKRDSEINKLTYENTYLIPCKAKVEGEEVKFTYDLNELKPFSEIKNRRIVEKLRFLINVSGILEIAEEYSFKLETDNIYYDYNYIPKIKDRDIRLEAEVIDYKDLVLQYKSLIADVLNKKYSYKDFYNGGMDLMKNNKKIKKYVFFENIEEIKNELLEDLKIQEKEDKEKYIEIKLRNHKIRKYSIWAMSLAIAGLMVYTVYSAVFLVPFERKVIKANSYYMKQDYEGVIKCFENTRGLKLDNESKYKLAYSYVMSQNLAENKKKNIIATLNDKSDESILDYWIAIGKLKYDDAIDSAKKVQDDELLLYALLNKQKYVQDNNKMTGEEKQKAQDGLQSQIEKLTKKLNIGEEAKKNKAKDSTTTDAGKNKAAGGDKPNESGSGINLAPGK</sequence>
<feature type="transmembrane region" description="Helical" evidence="2">
    <location>
        <begin position="200"/>
        <end position="224"/>
    </location>
</feature>
<dbReference type="InterPro" id="IPR042565">
    <property type="entry name" value="T7SS_EssB_C"/>
</dbReference>
<dbReference type="Gene3D" id="1.25.40.680">
    <property type="entry name" value="Type VII secretion system EssB, C-terminal-like domain"/>
    <property type="match status" value="1"/>
</dbReference>
<keyword evidence="2" id="KW-0812">Transmembrane</keyword>
<keyword evidence="2" id="KW-0472">Membrane</keyword>
<dbReference type="RefSeq" id="WP_029159408.1">
    <property type="nucleotide sequence ID" value="NZ_CP009933.1"/>
</dbReference>
<accession>A0A0E3JR90</accession>
<feature type="compositionally biased region" description="Basic and acidic residues" evidence="1">
    <location>
        <begin position="363"/>
        <end position="378"/>
    </location>
</feature>